<keyword evidence="5" id="KW-0560">Oxidoreductase</keyword>
<dbReference type="PANTHER" id="PTHR43303">
    <property type="entry name" value="NADPH DEHYDROGENASE C23G7.10C-RELATED"/>
    <property type="match status" value="1"/>
</dbReference>
<reference evidence="8" key="1">
    <citation type="submission" date="2022-10" db="EMBL/GenBank/DDBJ databases">
        <title>Whole-Genome Sequencing of Brachybacterium huguangmaarense BRM-3, Isolated from Betula schmidtii.</title>
        <authorList>
            <person name="Haam D."/>
        </authorList>
    </citation>
    <scope>NUCLEOTIDE SEQUENCE</scope>
    <source>
        <strain evidence="8">BRM-3</strain>
    </source>
</reference>
<dbReference type="InterPro" id="IPR013785">
    <property type="entry name" value="Aldolase_TIM"/>
</dbReference>
<evidence type="ECO:0000313" key="8">
    <source>
        <dbReference type="EMBL" id="UYG16687.1"/>
    </source>
</evidence>
<dbReference type="Pfam" id="PF00724">
    <property type="entry name" value="Oxidored_FMN"/>
    <property type="match status" value="1"/>
</dbReference>
<comment type="cofactor">
    <cofactor evidence="1">
        <name>FMN</name>
        <dbReference type="ChEBI" id="CHEBI:58210"/>
    </cofactor>
</comment>
<evidence type="ECO:0000256" key="6">
    <source>
        <dbReference type="SAM" id="MobiDB-lite"/>
    </source>
</evidence>
<evidence type="ECO:0000256" key="2">
    <source>
        <dbReference type="ARBA" id="ARBA00022630"/>
    </source>
</evidence>
<name>A0ABY6G0G8_9MICO</name>
<feature type="domain" description="NADH:flavin oxidoreductase/NADH oxidase N-terminal" evidence="7">
    <location>
        <begin position="19"/>
        <end position="358"/>
    </location>
</feature>
<protein>
    <submittedName>
        <fullName evidence="8">tRNA-dihydrouridine synthase</fullName>
    </submittedName>
</protein>
<keyword evidence="2" id="KW-0285">Flavoprotein</keyword>
<evidence type="ECO:0000313" key="9">
    <source>
        <dbReference type="Proteomes" id="UP001164305"/>
    </source>
</evidence>
<evidence type="ECO:0000259" key="7">
    <source>
        <dbReference type="Pfam" id="PF00724"/>
    </source>
</evidence>
<accession>A0ABY6G0G8</accession>
<dbReference type="InterPro" id="IPR001155">
    <property type="entry name" value="OxRdtase_FMN_N"/>
</dbReference>
<evidence type="ECO:0000256" key="4">
    <source>
        <dbReference type="ARBA" id="ARBA00022857"/>
    </source>
</evidence>
<keyword evidence="3" id="KW-0288">FMN</keyword>
<gene>
    <name evidence="8" type="ORF">BRM3_13985</name>
</gene>
<dbReference type="EMBL" id="CP107020">
    <property type="protein sequence ID" value="UYG16687.1"/>
    <property type="molecule type" value="Genomic_DNA"/>
</dbReference>
<dbReference type="InterPro" id="IPR044152">
    <property type="entry name" value="YqjM-like"/>
</dbReference>
<dbReference type="RefSeq" id="WP_263593900.1">
    <property type="nucleotide sequence ID" value="NZ_CP107020.1"/>
</dbReference>
<proteinExistence type="predicted"/>
<evidence type="ECO:0000256" key="3">
    <source>
        <dbReference type="ARBA" id="ARBA00022643"/>
    </source>
</evidence>
<keyword evidence="4" id="KW-0521">NADP</keyword>
<evidence type="ECO:0000256" key="5">
    <source>
        <dbReference type="ARBA" id="ARBA00023002"/>
    </source>
</evidence>
<dbReference type="PANTHER" id="PTHR43303:SF4">
    <property type="entry name" value="NADPH DEHYDROGENASE C23G7.10C-RELATED"/>
    <property type="match status" value="1"/>
</dbReference>
<feature type="region of interest" description="Disordered" evidence="6">
    <location>
        <begin position="1"/>
        <end position="20"/>
    </location>
</feature>
<dbReference type="Gene3D" id="3.20.20.70">
    <property type="entry name" value="Aldolase class I"/>
    <property type="match status" value="1"/>
</dbReference>
<keyword evidence="9" id="KW-1185">Reference proteome</keyword>
<sequence length="375" mass="40169">MTVTAADDPRSGTPDPPLLLTPTTLRDVHLRNRIWLAPMCQYSVTERDGVPTDWHLVHLGARAAGGFGLVITEATAVSPEGRISPQDTGLWNDAQVAAWQRITRFNREQGAATAVQLAHAGRKASTWPTLPHYRRHHGTIPELSGGWRTVGPAEEPFPGLAAPEAMTVEQIQGVVADFAAAARRAVAAGFDAVELHFAHGYLVHEFLSPLVNTREDAYGAGGRGRRRLAREIAVAVREAIDEAMPLIVRISATDWIGGGWDVDQSCELALELKQLGVDALHVSTGGAVVADIASGPDYQVGFAREIRERAGMPVAAVGLITDPAGAERVLTDGSADFVAIGRAALREPSWPQRAAHELGADPRPLYPGPYTRGAW</sequence>
<organism evidence="8 9">
    <name type="scientific">Brachybacterium huguangmaarense</name>
    <dbReference type="NCBI Taxonomy" id="1652028"/>
    <lineage>
        <taxon>Bacteria</taxon>
        <taxon>Bacillati</taxon>
        <taxon>Actinomycetota</taxon>
        <taxon>Actinomycetes</taxon>
        <taxon>Micrococcales</taxon>
        <taxon>Dermabacteraceae</taxon>
        <taxon>Brachybacterium</taxon>
    </lineage>
</organism>
<dbReference type="Proteomes" id="UP001164305">
    <property type="component" value="Chromosome"/>
</dbReference>
<evidence type="ECO:0000256" key="1">
    <source>
        <dbReference type="ARBA" id="ARBA00001917"/>
    </source>
</evidence>
<dbReference type="SUPFAM" id="SSF51395">
    <property type="entry name" value="FMN-linked oxidoreductases"/>
    <property type="match status" value="1"/>
</dbReference>